<dbReference type="InterPro" id="IPR005467">
    <property type="entry name" value="His_kinase_dom"/>
</dbReference>
<gene>
    <name evidence="11" type="ORF">SAMN05216287_0295</name>
</gene>
<keyword evidence="6" id="KW-0902">Two-component regulatory system</keyword>
<dbReference type="CDD" id="cd16922">
    <property type="entry name" value="HATPase_EvgS-ArcB-TorS-like"/>
    <property type="match status" value="1"/>
</dbReference>
<organism evidence="11 12">
    <name type="scientific">Pseudomonas kuykendallii</name>
    <dbReference type="NCBI Taxonomy" id="1007099"/>
    <lineage>
        <taxon>Bacteria</taxon>
        <taxon>Pseudomonadati</taxon>
        <taxon>Pseudomonadota</taxon>
        <taxon>Gammaproteobacteria</taxon>
        <taxon>Pseudomonadales</taxon>
        <taxon>Pseudomonadaceae</taxon>
        <taxon>Pseudomonas</taxon>
    </lineage>
</organism>
<reference evidence="12" key="1">
    <citation type="submission" date="2016-10" db="EMBL/GenBank/DDBJ databases">
        <authorList>
            <person name="Varghese N."/>
            <person name="Submissions S."/>
        </authorList>
    </citation>
    <scope>NUCLEOTIDE SEQUENCE [LARGE SCALE GENOMIC DNA]</scope>
    <source>
        <strain evidence="12">NRRL B-59562</strain>
    </source>
</reference>
<dbReference type="PANTHER" id="PTHR43711:SF31">
    <property type="entry name" value="HISTIDINE KINASE"/>
    <property type="match status" value="1"/>
</dbReference>
<dbReference type="STRING" id="1007099.SAMN05216287_0295"/>
<evidence type="ECO:0000313" key="11">
    <source>
        <dbReference type="EMBL" id="SDW16653.1"/>
    </source>
</evidence>
<dbReference type="InterPro" id="IPR001789">
    <property type="entry name" value="Sig_transdc_resp-reg_receiver"/>
</dbReference>
<dbReference type="OrthoDB" id="9770795at2"/>
<evidence type="ECO:0000256" key="4">
    <source>
        <dbReference type="ARBA" id="ARBA00022679"/>
    </source>
</evidence>
<dbReference type="InterPro" id="IPR004358">
    <property type="entry name" value="Sig_transdc_His_kin-like_C"/>
</dbReference>
<dbReference type="SMART" id="SM00388">
    <property type="entry name" value="HisKA"/>
    <property type="match status" value="1"/>
</dbReference>
<dbReference type="CDD" id="cd00082">
    <property type="entry name" value="HisKA"/>
    <property type="match status" value="1"/>
</dbReference>
<evidence type="ECO:0000256" key="1">
    <source>
        <dbReference type="ARBA" id="ARBA00000085"/>
    </source>
</evidence>
<evidence type="ECO:0000313" key="12">
    <source>
        <dbReference type="Proteomes" id="UP000243778"/>
    </source>
</evidence>
<feature type="domain" description="Response regulatory" evidence="10">
    <location>
        <begin position="465"/>
        <end position="580"/>
    </location>
</feature>
<proteinExistence type="predicted"/>
<evidence type="ECO:0000256" key="5">
    <source>
        <dbReference type="ARBA" id="ARBA00022777"/>
    </source>
</evidence>
<dbReference type="Gene3D" id="3.40.50.2300">
    <property type="match status" value="1"/>
</dbReference>
<evidence type="ECO:0000259" key="9">
    <source>
        <dbReference type="PROSITE" id="PS50109"/>
    </source>
</evidence>
<dbReference type="CDD" id="cd00156">
    <property type="entry name" value="REC"/>
    <property type="match status" value="1"/>
</dbReference>
<feature type="coiled-coil region" evidence="8">
    <location>
        <begin position="164"/>
        <end position="219"/>
    </location>
</feature>
<dbReference type="AlphaFoldDB" id="A0A1H2RB05"/>
<dbReference type="EMBL" id="FNNU01000001">
    <property type="protein sequence ID" value="SDW16653.1"/>
    <property type="molecule type" value="Genomic_DNA"/>
</dbReference>
<comment type="catalytic activity">
    <reaction evidence="1">
        <text>ATP + protein L-histidine = ADP + protein N-phospho-L-histidine.</text>
        <dbReference type="EC" id="2.7.13.3"/>
    </reaction>
</comment>
<sequence>MRDALPISSVPILSEIDVVLCRQRAKQIAGWVGMSQLEQIRLATGVSELARNIFQYASQGRFNFYLQRDARGQLNGIAFDAIDQGKGIAQLQEILDGSYVSTTGMGVGLVGAKRLMDDFQIESSDKGTRIRAIKYMGQPRPFPDEAQIVAFRQQLNADGELDPYKELQLQSEDLLLTNNELRIRQQELEDTAQELENTNKGVVALYSELEKTAQELKEAGESKSRFFSNMTHEFRTPINIIENISKLLASGVDGQLNAEQLKQVKFISDAAAELANLITELLDLAEVQSGRIEIAPTRFSLFAFMEEIETLTTSLAIRYPGVTPLIQLPTSDVCLNTDHGRLFQILRNLISNAFKYTPAGNVKIKVFQPDDAHLEFLVEDTGIGISAENQARVFEEFCRIKSPNLKNIEGTGLGLPLAQKLATLLNGRISLSSREGQGSRFYVQIPLELGSEQSDERELDLSGTTILIIDDSDADRYLIRRTLEPYDPVLIEADSARASIDKLNAVRPDIIFLDLELPDISGEDLLASMDWSMHQRVVINTAKPLGDEERARLEPHCHALLLKTQADYSERLLQCVRALAWRQE</sequence>
<keyword evidence="8" id="KW-0175">Coiled coil</keyword>
<keyword evidence="4" id="KW-0808">Transferase</keyword>
<dbReference type="Gene3D" id="3.30.565.10">
    <property type="entry name" value="Histidine kinase-like ATPase, C-terminal domain"/>
    <property type="match status" value="2"/>
</dbReference>
<dbReference type="SMART" id="SM00448">
    <property type="entry name" value="REC"/>
    <property type="match status" value="1"/>
</dbReference>
<protein>
    <recommendedName>
        <fullName evidence="2">histidine kinase</fullName>
        <ecNumber evidence="2">2.7.13.3</ecNumber>
    </recommendedName>
</protein>
<accession>A0A1H2RB05</accession>
<dbReference type="SMART" id="SM00387">
    <property type="entry name" value="HATPase_c"/>
    <property type="match status" value="2"/>
</dbReference>
<evidence type="ECO:0000259" key="10">
    <source>
        <dbReference type="PROSITE" id="PS50110"/>
    </source>
</evidence>
<dbReference type="Pfam" id="PF02518">
    <property type="entry name" value="HATPase_c"/>
    <property type="match status" value="1"/>
</dbReference>
<evidence type="ECO:0000256" key="6">
    <source>
        <dbReference type="ARBA" id="ARBA00023012"/>
    </source>
</evidence>
<name>A0A1H2RB05_9PSED</name>
<evidence type="ECO:0000256" key="8">
    <source>
        <dbReference type="SAM" id="Coils"/>
    </source>
</evidence>
<dbReference type="PROSITE" id="PS50109">
    <property type="entry name" value="HIS_KIN"/>
    <property type="match status" value="1"/>
</dbReference>
<keyword evidence="12" id="KW-1185">Reference proteome</keyword>
<evidence type="ECO:0000256" key="7">
    <source>
        <dbReference type="PROSITE-ProRule" id="PRU00169"/>
    </source>
</evidence>
<dbReference type="Gene3D" id="1.10.287.130">
    <property type="match status" value="1"/>
</dbReference>
<dbReference type="SUPFAM" id="SSF55874">
    <property type="entry name" value="ATPase domain of HSP90 chaperone/DNA topoisomerase II/histidine kinase"/>
    <property type="match status" value="2"/>
</dbReference>
<dbReference type="Pfam" id="PF13581">
    <property type="entry name" value="HATPase_c_2"/>
    <property type="match status" value="1"/>
</dbReference>
<dbReference type="Pfam" id="PF00072">
    <property type="entry name" value="Response_reg"/>
    <property type="match status" value="1"/>
</dbReference>
<dbReference type="InterPro" id="IPR050736">
    <property type="entry name" value="Sensor_HK_Regulatory"/>
</dbReference>
<dbReference type="InterPro" id="IPR011006">
    <property type="entry name" value="CheY-like_superfamily"/>
</dbReference>
<dbReference type="InterPro" id="IPR003661">
    <property type="entry name" value="HisK_dim/P_dom"/>
</dbReference>
<dbReference type="Proteomes" id="UP000243778">
    <property type="component" value="Unassembled WGS sequence"/>
</dbReference>
<dbReference type="PRINTS" id="PR00344">
    <property type="entry name" value="BCTRLSENSOR"/>
</dbReference>
<dbReference type="RefSeq" id="WP_090223976.1">
    <property type="nucleotide sequence ID" value="NZ_FNNU01000001.1"/>
</dbReference>
<feature type="modified residue" description="4-aspartylphosphate" evidence="7">
    <location>
        <position position="514"/>
    </location>
</feature>
<keyword evidence="5 11" id="KW-0418">Kinase</keyword>
<dbReference type="EC" id="2.7.13.3" evidence="2"/>
<evidence type="ECO:0000256" key="2">
    <source>
        <dbReference type="ARBA" id="ARBA00012438"/>
    </source>
</evidence>
<dbReference type="SUPFAM" id="SSF47384">
    <property type="entry name" value="Homodimeric domain of signal transducing histidine kinase"/>
    <property type="match status" value="1"/>
</dbReference>
<dbReference type="PROSITE" id="PS50110">
    <property type="entry name" value="RESPONSE_REGULATORY"/>
    <property type="match status" value="1"/>
</dbReference>
<feature type="domain" description="Histidine kinase" evidence="9">
    <location>
        <begin position="229"/>
        <end position="449"/>
    </location>
</feature>
<dbReference type="SUPFAM" id="SSF52172">
    <property type="entry name" value="CheY-like"/>
    <property type="match status" value="1"/>
</dbReference>
<dbReference type="InterPro" id="IPR036890">
    <property type="entry name" value="HATPase_C_sf"/>
</dbReference>
<dbReference type="Pfam" id="PF00512">
    <property type="entry name" value="HisKA"/>
    <property type="match status" value="1"/>
</dbReference>
<keyword evidence="3 7" id="KW-0597">Phosphoprotein</keyword>
<evidence type="ECO:0000256" key="3">
    <source>
        <dbReference type="ARBA" id="ARBA00022553"/>
    </source>
</evidence>
<dbReference type="InterPro" id="IPR003594">
    <property type="entry name" value="HATPase_dom"/>
</dbReference>
<dbReference type="InterPro" id="IPR036097">
    <property type="entry name" value="HisK_dim/P_sf"/>
</dbReference>
<dbReference type="GO" id="GO:0000155">
    <property type="term" value="F:phosphorelay sensor kinase activity"/>
    <property type="evidence" value="ECO:0007669"/>
    <property type="project" value="InterPro"/>
</dbReference>
<dbReference type="PANTHER" id="PTHR43711">
    <property type="entry name" value="TWO-COMPONENT HISTIDINE KINASE"/>
    <property type="match status" value="1"/>
</dbReference>